<dbReference type="EMBL" id="SZPQ01000001">
    <property type="protein sequence ID" value="TKI08879.1"/>
    <property type="molecule type" value="Genomic_DNA"/>
</dbReference>
<sequence>MPKIIIFGVDGLTMPLLKKYMAEGILPNIARMFAQGSAAELLPFISAWGDLNWVSLLTGQCPGTAWIGQGMPADNRQTVNLLSLMEDKRLHAALVHFPETVAAPAPHFPFAPYWGRATPWPAEIAKPMGFSTASETKAAVGTTKTQTLGWPPSGSLAYHDKGAWQPLRRAGAGWQLTMRGGERCVNIAIDCAGETPTATFGEHAVDLPMAQWSHGLPVTTEEGRGSVRFYLGRHQPHDGQMDILQCQMTDPGQLSADQVLAHELVSRFGPFISKWTVKASPEETYRDAAFAEAEAQSLWLADSALYLTGERHFSLWATVHRLVDESHHNCLGQCDPQSPFYQPETAQCFEDNIRRSYQVLDKTLGYILDRMDGESTLLLVSDHGAVPNAYLCDIHCYLAKFGLVALDRQGRAVLESSKVYLKDERGGLEIYVNLRGRETGGIVCQADYESVREEVLHALGGWHVRHQGRIRNAVALALRKEDAVGIGYWGEHAGDIVFAYNTGFVWGVSADGADICPVTSPGANHGPQKPTAETDMASNYGVIVASGAGIRSGYYRDRRSRGPYRMVDPAATIARLLNLDSQTLDGVAMEDFLADTP</sequence>
<accession>A0ABY2SRN2</accession>
<dbReference type="SUPFAM" id="SSF53649">
    <property type="entry name" value="Alkaline phosphatase-like"/>
    <property type="match status" value="1"/>
</dbReference>
<dbReference type="RefSeq" id="WP_136988240.1">
    <property type="nucleotide sequence ID" value="NZ_SZPQ01000001.1"/>
</dbReference>
<gene>
    <name evidence="1" type="ORF">FCN80_02185</name>
</gene>
<dbReference type="InterPro" id="IPR017850">
    <property type="entry name" value="Alkaline_phosphatase_core_sf"/>
</dbReference>
<proteinExistence type="predicted"/>
<dbReference type="Gene3D" id="3.40.720.10">
    <property type="entry name" value="Alkaline Phosphatase, subunit A"/>
    <property type="match status" value="2"/>
</dbReference>
<evidence type="ECO:0000313" key="1">
    <source>
        <dbReference type="EMBL" id="TKI08879.1"/>
    </source>
</evidence>
<dbReference type="InterPro" id="IPR002591">
    <property type="entry name" value="Phosphodiest/P_Trfase"/>
</dbReference>
<organism evidence="1 2">
    <name type="scientific">Martelella alba</name>
    <dbReference type="NCBI Taxonomy" id="2590451"/>
    <lineage>
        <taxon>Bacteria</taxon>
        <taxon>Pseudomonadati</taxon>
        <taxon>Pseudomonadota</taxon>
        <taxon>Alphaproteobacteria</taxon>
        <taxon>Hyphomicrobiales</taxon>
        <taxon>Aurantimonadaceae</taxon>
        <taxon>Martelella</taxon>
    </lineage>
</organism>
<reference evidence="1 2" key="1">
    <citation type="submission" date="2019-04" db="EMBL/GenBank/DDBJ databases">
        <authorList>
            <person name="Li M."/>
            <person name="Gao C."/>
        </authorList>
    </citation>
    <scope>NUCLEOTIDE SEQUENCE [LARGE SCALE GENOMIC DNA]</scope>
    <source>
        <strain evidence="1 2">BGMRC 2031</strain>
    </source>
</reference>
<keyword evidence="2" id="KW-1185">Reference proteome</keyword>
<protein>
    <recommendedName>
        <fullName evidence="3">Type I phosphodiesterase / nucleotide pyrophosphatase</fullName>
    </recommendedName>
</protein>
<dbReference type="Pfam" id="PF01663">
    <property type="entry name" value="Phosphodiest"/>
    <property type="match status" value="1"/>
</dbReference>
<comment type="caution">
    <text evidence="1">The sequence shown here is derived from an EMBL/GenBank/DDBJ whole genome shotgun (WGS) entry which is preliminary data.</text>
</comment>
<dbReference type="Proteomes" id="UP000305202">
    <property type="component" value="Unassembled WGS sequence"/>
</dbReference>
<name>A0ABY2SRN2_9HYPH</name>
<evidence type="ECO:0000313" key="2">
    <source>
        <dbReference type="Proteomes" id="UP000305202"/>
    </source>
</evidence>
<evidence type="ECO:0008006" key="3">
    <source>
        <dbReference type="Google" id="ProtNLM"/>
    </source>
</evidence>